<dbReference type="OrthoDB" id="4509505at2759"/>
<dbReference type="AlphaFoldDB" id="A0A0U5G908"/>
<keyword evidence="1" id="KW-0175">Coiled coil</keyword>
<evidence type="ECO:0008006" key="4">
    <source>
        <dbReference type="Google" id="ProtNLM"/>
    </source>
</evidence>
<reference evidence="3" key="1">
    <citation type="journal article" date="2016" name="Genome Announc.">
        <title>Draft genome sequences of fungus Aspergillus calidoustus.</title>
        <authorList>
            <person name="Horn F."/>
            <person name="Linde J."/>
            <person name="Mattern D.J."/>
            <person name="Walther G."/>
            <person name="Guthke R."/>
            <person name="Scherlach K."/>
            <person name="Martin K."/>
            <person name="Brakhage A.A."/>
            <person name="Petzke L."/>
            <person name="Valiante V."/>
        </authorList>
    </citation>
    <scope>NUCLEOTIDE SEQUENCE [LARGE SCALE GENOMIC DNA]</scope>
    <source>
        <strain evidence="3">SF006504</strain>
    </source>
</reference>
<proteinExistence type="predicted"/>
<feature type="coiled-coil region" evidence="1">
    <location>
        <begin position="75"/>
        <end position="116"/>
    </location>
</feature>
<protein>
    <recommendedName>
        <fullName evidence="4">Zn(2)-C6 fungal-type domain-containing protein</fullName>
    </recommendedName>
</protein>
<accession>A0A0U5G908</accession>
<sequence>MLSRPRSRPAKRSRYNEFALQADLIEKDGFPVDNPCERCALGNFPCVMDSKSTNCAACTRRGRKCEKRFHGARDVEKVIRDDEKYAAELEAAEAELERVMAKIKRLRKMKKFNKERMGDIISHNGALLDRLDEEDPLTAEDLRELERLADEHDAAVAQLAATSDNPSLTQMIGSPSSPFWQNVDFSTFEVPGGSHVFSESRIFSTSYSCSPSSSISTFSASLACRRFDVSAEQEHFLPPF</sequence>
<dbReference type="EMBL" id="CDMC01000012">
    <property type="protein sequence ID" value="CEL08609.1"/>
    <property type="molecule type" value="Genomic_DNA"/>
</dbReference>
<evidence type="ECO:0000256" key="1">
    <source>
        <dbReference type="SAM" id="Coils"/>
    </source>
</evidence>
<keyword evidence="3" id="KW-1185">Reference proteome</keyword>
<name>A0A0U5G908_ASPCI</name>
<evidence type="ECO:0000313" key="3">
    <source>
        <dbReference type="Proteomes" id="UP000054771"/>
    </source>
</evidence>
<evidence type="ECO:0000313" key="2">
    <source>
        <dbReference type="EMBL" id="CEL08609.1"/>
    </source>
</evidence>
<organism evidence="2 3">
    <name type="scientific">Aspergillus calidoustus</name>
    <dbReference type="NCBI Taxonomy" id="454130"/>
    <lineage>
        <taxon>Eukaryota</taxon>
        <taxon>Fungi</taxon>
        <taxon>Dikarya</taxon>
        <taxon>Ascomycota</taxon>
        <taxon>Pezizomycotina</taxon>
        <taxon>Eurotiomycetes</taxon>
        <taxon>Eurotiomycetidae</taxon>
        <taxon>Eurotiales</taxon>
        <taxon>Aspergillaceae</taxon>
        <taxon>Aspergillus</taxon>
        <taxon>Aspergillus subgen. Nidulantes</taxon>
    </lineage>
</organism>
<gene>
    <name evidence="2" type="ORF">ASPCAL11757</name>
</gene>
<dbReference type="Proteomes" id="UP000054771">
    <property type="component" value="Unassembled WGS sequence"/>
</dbReference>